<name>A0A3R7A8D6_APHAT</name>
<feature type="compositionally biased region" description="Basic and acidic residues" evidence="1">
    <location>
        <begin position="11"/>
        <end position="21"/>
    </location>
</feature>
<dbReference type="AlphaFoldDB" id="A0A3R7A8D6"/>
<sequence>MSYVKLQRVQTRNDDERDKQHEDFRLGTQPSQCNYRTTSFLNSSLDTSITATMAARATYNFTKTWLTDPSTYPIIAIMTVALTGASFTMMRYSTQHPDVHFDKDRRQDFFTYQPGEGEHWRAHRFTLANGKRNPINQSQLFDPMFERPENHHIHR</sequence>
<feature type="region of interest" description="Disordered" evidence="1">
    <location>
        <begin position="1"/>
        <end position="21"/>
    </location>
</feature>
<proteinExistence type="predicted"/>
<protein>
    <submittedName>
        <fullName evidence="2">Uncharacterized protein</fullName>
    </submittedName>
</protein>
<evidence type="ECO:0000313" key="3">
    <source>
        <dbReference type="Proteomes" id="UP000285712"/>
    </source>
</evidence>
<dbReference type="Proteomes" id="UP000285712">
    <property type="component" value="Unassembled WGS sequence"/>
</dbReference>
<gene>
    <name evidence="2" type="ORF">DYB35_008438</name>
</gene>
<evidence type="ECO:0000313" key="2">
    <source>
        <dbReference type="EMBL" id="RHY88716.1"/>
    </source>
</evidence>
<dbReference type="EMBL" id="QUTG01004268">
    <property type="protein sequence ID" value="RHY88716.1"/>
    <property type="molecule type" value="Genomic_DNA"/>
</dbReference>
<comment type="caution">
    <text evidence="2">The sequence shown here is derived from an EMBL/GenBank/DDBJ whole genome shotgun (WGS) entry which is preliminary data.</text>
</comment>
<accession>A0A3R7A8D6</accession>
<organism evidence="2 3">
    <name type="scientific">Aphanomyces astaci</name>
    <name type="common">Crayfish plague agent</name>
    <dbReference type="NCBI Taxonomy" id="112090"/>
    <lineage>
        <taxon>Eukaryota</taxon>
        <taxon>Sar</taxon>
        <taxon>Stramenopiles</taxon>
        <taxon>Oomycota</taxon>
        <taxon>Saprolegniomycetes</taxon>
        <taxon>Saprolegniales</taxon>
        <taxon>Verrucalvaceae</taxon>
        <taxon>Aphanomyces</taxon>
    </lineage>
</organism>
<reference evidence="2 3" key="1">
    <citation type="submission" date="2018-08" db="EMBL/GenBank/DDBJ databases">
        <title>Aphanomyces genome sequencing and annotation.</title>
        <authorList>
            <person name="Minardi D."/>
            <person name="Oidtmann B."/>
            <person name="Van Der Giezen M."/>
            <person name="Studholme D.J."/>
        </authorList>
    </citation>
    <scope>NUCLEOTIDE SEQUENCE [LARGE SCALE GENOMIC DNA]</scope>
    <source>
        <strain evidence="2 3">Sv</strain>
    </source>
</reference>
<dbReference type="VEuPathDB" id="FungiDB:H257_00942"/>
<dbReference type="InterPro" id="IPR010530">
    <property type="entry name" value="B12D"/>
</dbReference>
<dbReference type="Pfam" id="PF06522">
    <property type="entry name" value="B12D"/>
    <property type="match status" value="1"/>
</dbReference>
<evidence type="ECO:0000256" key="1">
    <source>
        <dbReference type="SAM" id="MobiDB-lite"/>
    </source>
</evidence>